<reference evidence="2 3" key="1">
    <citation type="journal article" date="2015" name="BMC Genomics">
        <title>Insights from the genome of Ophiocordyceps polyrhachis-furcata to pathogenicity and host specificity in insect fungi.</title>
        <authorList>
            <person name="Wichadakul D."/>
            <person name="Kobmoo N."/>
            <person name="Ingsriswang S."/>
            <person name="Tangphatsornruang S."/>
            <person name="Chantasingh D."/>
            <person name="Luangsa-ard J.J."/>
            <person name="Eurwilaichitr L."/>
        </authorList>
    </citation>
    <scope>NUCLEOTIDE SEQUENCE [LARGE SCALE GENOMIC DNA]</scope>
    <source>
        <strain evidence="2 3">BCC 54312</strain>
    </source>
</reference>
<evidence type="ECO:0000313" key="2">
    <source>
        <dbReference type="EMBL" id="RCI12299.1"/>
    </source>
</evidence>
<feature type="region of interest" description="Disordered" evidence="1">
    <location>
        <begin position="684"/>
        <end position="705"/>
    </location>
</feature>
<dbReference type="EMBL" id="LKCN02000007">
    <property type="protein sequence ID" value="RCI12299.1"/>
    <property type="molecule type" value="Genomic_DNA"/>
</dbReference>
<evidence type="ECO:0000256" key="1">
    <source>
        <dbReference type="SAM" id="MobiDB-lite"/>
    </source>
</evidence>
<dbReference type="STRING" id="1330021.A0A367LCZ6"/>
<dbReference type="OrthoDB" id="5428138at2759"/>
<evidence type="ECO:0000313" key="3">
    <source>
        <dbReference type="Proteomes" id="UP000253664"/>
    </source>
</evidence>
<proteinExistence type="predicted"/>
<dbReference type="AlphaFoldDB" id="A0A367LCZ6"/>
<name>A0A367LCZ6_9HYPO</name>
<sequence length="727" mass="82752">MGRSKHTSGPKAPALRPDHEAPPPQATARYDMTLSRQRLQREGFHPAVTSKPYAEMLEIAGRMIQKNCTRPTREEYLRGQDSSDPDAFAPHYRLTRALLFFRQDLGQGGFDCEAKAAADKTGNGFCDSLTARTSEASSLSTSLPVATRRFSALQWPPLGPGTHCSLARQKVWDFYAGELYASGPAAAFIVVAPTYTVGEFSEQSSSGWFKCALGAEAAIYKSIAELHRLLKRRCKPEMGPLTDLLTDLARQLTDTKRIEDSSQFRSTVPSQVFNPQVLLCLMRLQWMVKNIFIRRSALRVLYFNKVPMLDRRMLAVILRACPLVEMVGVYNCPLIHFGDVICLLDLIHEVNGQRRKDGNPIISAFDFYPRYHRGMPFQHPRANTYGLTWGPDSRDVVQRGFFAIVLKAFMKAKALRLGLLFDKGMAFRDFLYTAPNYSLAVPVFLDALYRISDLRYENRTGKEDEFKQAMYDLVKPVRLGLELPDHDAERWYPKILGKYLVFCSSCGYEMLEEFFTAAVRSDAPPHRRLCAGCILSRRLDREDDHLKQRKMQVLNHLFPKHEAKCFNQDAPLGYEAAGLIRLKTREVERPPSPPVVVNADGHPYQPAYREALVRDNKVCLDSLQNLPSLGDIVQGEEFKTMWYNAFGDGHYVDMYSRLCRRLCDESRDEEAQDIKTTRKVDMRRRVDGGMPDHPEERQPPKPVGVMASHSFSSVIELETYVYDKGWL</sequence>
<dbReference type="Proteomes" id="UP000253664">
    <property type="component" value="Unassembled WGS sequence"/>
</dbReference>
<protein>
    <submittedName>
        <fullName evidence="2">Uncharacterized protein</fullName>
    </submittedName>
</protein>
<organism evidence="2 3">
    <name type="scientific">Ophiocordyceps polyrhachis-furcata BCC 54312</name>
    <dbReference type="NCBI Taxonomy" id="1330021"/>
    <lineage>
        <taxon>Eukaryota</taxon>
        <taxon>Fungi</taxon>
        <taxon>Dikarya</taxon>
        <taxon>Ascomycota</taxon>
        <taxon>Pezizomycotina</taxon>
        <taxon>Sordariomycetes</taxon>
        <taxon>Hypocreomycetidae</taxon>
        <taxon>Hypocreales</taxon>
        <taxon>Ophiocordycipitaceae</taxon>
        <taxon>Ophiocordyceps</taxon>
    </lineage>
</organism>
<feature type="region of interest" description="Disordered" evidence="1">
    <location>
        <begin position="1"/>
        <end position="25"/>
    </location>
</feature>
<gene>
    <name evidence="2" type="ORF">L249_0276</name>
</gene>
<accession>A0A367LCZ6</accession>
<comment type="caution">
    <text evidence="2">The sequence shown here is derived from an EMBL/GenBank/DDBJ whole genome shotgun (WGS) entry which is preliminary data.</text>
</comment>
<feature type="compositionally biased region" description="Basic and acidic residues" evidence="1">
    <location>
        <begin position="684"/>
        <end position="699"/>
    </location>
</feature>
<keyword evidence="3" id="KW-1185">Reference proteome</keyword>